<evidence type="ECO:0000256" key="6">
    <source>
        <dbReference type="SAM" id="Phobius"/>
    </source>
</evidence>
<feature type="transmembrane region" description="Helical" evidence="6">
    <location>
        <begin position="41"/>
        <end position="61"/>
    </location>
</feature>
<feature type="transmembrane region" description="Helical" evidence="6">
    <location>
        <begin position="68"/>
        <end position="87"/>
    </location>
</feature>
<evidence type="ECO:0000256" key="5">
    <source>
        <dbReference type="ARBA" id="ARBA00023136"/>
    </source>
</evidence>
<organism evidence="8">
    <name type="scientific">Leucothrix mucor</name>
    <dbReference type="NCBI Taxonomy" id="45248"/>
    <lineage>
        <taxon>Bacteria</taxon>
        <taxon>Pseudomonadati</taxon>
        <taxon>Pseudomonadota</taxon>
        <taxon>Gammaproteobacteria</taxon>
        <taxon>Thiotrichales</taxon>
        <taxon>Thiotrichaceae</taxon>
        <taxon>Leucothrix</taxon>
    </lineage>
</organism>
<evidence type="ECO:0000256" key="3">
    <source>
        <dbReference type="ARBA" id="ARBA00022692"/>
    </source>
</evidence>
<dbReference type="PANTHER" id="PTHR40077">
    <property type="entry name" value="MEMBRANE PROTEIN-RELATED"/>
    <property type="match status" value="1"/>
</dbReference>
<gene>
    <name evidence="8" type="ORF">ENJ51_11410</name>
</gene>
<dbReference type="AlphaFoldDB" id="A0A7V2T1F3"/>
<evidence type="ECO:0000259" key="7">
    <source>
        <dbReference type="Pfam" id="PF12823"/>
    </source>
</evidence>
<evidence type="ECO:0000256" key="1">
    <source>
        <dbReference type="ARBA" id="ARBA00004651"/>
    </source>
</evidence>
<dbReference type="Pfam" id="PF12823">
    <property type="entry name" value="DUF3817"/>
    <property type="match status" value="1"/>
</dbReference>
<evidence type="ECO:0000313" key="8">
    <source>
        <dbReference type="EMBL" id="HFC93406.1"/>
    </source>
</evidence>
<proteinExistence type="predicted"/>
<sequence>MKPDFSILRWVALLEGSSLILLLFVAMPLKYYFGLPEAVKIIGPLHGILFLSFIVLLFSHATKNELSLLKTLAGFMASFVPFGTFVFKAKVLKVSAH</sequence>
<keyword evidence="3 6" id="KW-0812">Transmembrane</keyword>
<protein>
    <submittedName>
        <fullName evidence="8">DUF3817 domain-containing protein</fullName>
    </submittedName>
</protein>
<dbReference type="GO" id="GO:0005886">
    <property type="term" value="C:plasma membrane"/>
    <property type="evidence" value="ECO:0007669"/>
    <property type="project" value="UniProtKB-SubCell"/>
</dbReference>
<dbReference type="EMBL" id="DRMS01000429">
    <property type="protein sequence ID" value="HFC93406.1"/>
    <property type="molecule type" value="Genomic_DNA"/>
</dbReference>
<comment type="caution">
    <text evidence="8">The sequence shown here is derived from an EMBL/GenBank/DDBJ whole genome shotgun (WGS) entry which is preliminary data.</text>
</comment>
<keyword evidence="4 6" id="KW-1133">Transmembrane helix</keyword>
<dbReference type="InterPro" id="IPR023845">
    <property type="entry name" value="DUF3817_TM"/>
</dbReference>
<feature type="transmembrane region" description="Helical" evidence="6">
    <location>
        <begin position="7"/>
        <end position="29"/>
    </location>
</feature>
<evidence type="ECO:0000256" key="4">
    <source>
        <dbReference type="ARBA" id="ARBA00022989"/>
    </source>
</evidence>
<dbReference type="NCBIfam" id="TIGR03954">
    <property type="entry name" value="integ_memb_HG"/>
    <property type="match status" value="1"/>
</dbReference>
<dbReference type="PANTHER" id="PTHR40077:SF1">
    <property type="entry name" value="MEMBRANE PROTEIN"/>
    <property type="match status" value="1"/>
</dbReference>
<keyword evidence="5 6" id="KW-0472">Membrane</keyword>
<feature type="domain" description="DUF3817" evidence="7">
    <location>
        <begin position="6"/>
        <end position="91"/>
    </location>
</feature>
<evidence type="ECO:0000256" key="2">
    <source>
        <dbReference type="ARBA" id="ARBA00022475"/>
    </source>
</evidence>
<comment type="subcellular location">
    <subcellularLocation>
        <location evidence="1">Cell membrane</location>
        <topology evidence="1">Multi-pass membrane protein</topology>
    </subcellularLocation>
</comment>
<dbReference type="Proteomes" id="UP000885750">
    <property type="component" value="Unassembled WGS sequence"/>
</dbReference>
<reference evidence="8" key="1">
    <citation type="journal article" date="2020" name="mSystems">
        <title>Genome- and Community-Level Interaction Insights into Carbon Utilization and Element Cycling Functions of Hydrothermarchaeota in Hydrothermal Sediment.</title>
        <authorList>
            <person name="Zhou Z."/>
            <person name="Liu Y."/>
            <person name="Xu W."/>
            <person name="Pan J."/>
            <person name="Luo Z.H."/>
            <person name="Li M."/>
        </authorList>
    </citation>
    <scope>NUCLEOTIDE SEQUENCE [LARGE SCALE GENOMIC DNA]</scope>
    <source>
        <strain evidence="8">HyVt-493</strain>
    </source>
</reference>
<name>A0A7V2T1F3_LEUMU</name>
<keyword evidence="2" id="KW-1003">Cell membrane</keyword>
<accession>A0A7V2T1F3</accession>